<name>A0A6N0P0P4_9CREN</name>
<sequence length="148" mass="17458">MDFFHNGFSLIDEEGRDITPRKRVTRSINYFSRDKYLKYKYLKYILKNFHPDMYNSCTAISKRLALDCISVLECAGINVEIYWFPCALEKARVITVTNDLLVLYRIHNDSALKTMITHSDKGTELMLAYINSYRELMTYFTKTSFKFA</sequence>
<proteinExistence type="predicted"/>
<evidence type="ECO:0000313" key="1">
    <source>
        <dbReference type="EMBL" id="QKR00850.1"/>
    </source>
</evidence>
<keyword evidence="2" id="KW-1185">Reference proteome</keyword>
<accession>A0A6N0P0P4</accession>
<organism evidence="1 2">
    <name type="scientific">Metallosphaera tengchongensis</name>
    <dbReference type="NCBI Taxonomy" id="1532350"/>
    <lineage>
        <taxon>Archaea</taxon>
        <taxon>Thermoproteota</taxon>
        <taxon>Thermoprotei</taxon>
        <taxon>Sulfolobales</taxon>
        <taxon>Sulfolobaceae</taxon>
        <taxon>Metallosphaera</taxon>
    </lineage>
</organism>
<dbReference type="Proteomes" id="UP000509301">
    <property type="component" value="Chromosome"/>
</dbReference>
<dbReference type="KEGG" id="mten:GWK48_11055"/>
<evidence type="ECO:0000313" key="2">
    <source>
        <dbReference type="Proteomes" id="UP000509301"/>
    </source>
</evidence>
<dbReference type="GeneID" id="55642488"/>
<protein>
    <submittedName>
        <fullName evidence="1">Uncharacterized protein</fullName>
    </submittedName>
</protein>
<reference evidence="1 2" key="1">
    <citation type="submission" date="2020-02" db="EMBL/GenBank/DDBJ databases">
        <title>Comparative genome analysis reveals the metabolism and evolution of the thermophilic archaeal genus Metallosphaera.</title>
        <authorList>
            <person name="Jiang C."/>
        </authorList>
    </citation>
    <scope>NUCLEOTIDE SEQUENCE [LARGE SCALE GENOMIC DNA]</scope>
    <source>
        <strain evidence="1 2">Ric-A</strain>
    </source>
</reference>
<gene>
    <name evidence="1" type="ORF">GWK48_11055</name>
</gene>
<dbReference type="AlphaFoldDB" id="A0A6N0P0P4"/>
<dbReference type="EMBL" id="CP049074">
    <property type="protein sequence ID" value="QKR00850.1"/>
    <property type="molecule type" value="Genomic_DNA"/>
</dbReference>
<dbReference type="RefSeq" id="WP_174632259.1">
    <property type="nucleotide sequence ID" value="NZ_CP049074.1"/>
</dbReference>